<protein>
    <submittedName>
        <fullName evidence="2">Uncharacterized protein</fullName>
    </submittedName>
</protein>
<evidence type="ECO:0000256" key="1">
    <source>
        <dbReference type="SAM" id="MobiDB-lite"/>
    </source>
</evidence>
<accession>W2FQ43</accession>
<proteinExistence type="predicted"/>
<reference evidence="2" key="1">
    <citation type="submission" date="2013-11" db="EMBL/GenBank/DDBJ databases">
        <title>The Genome Sequence of Phytophthora parasitica CJ02B3.</title>
        <authorList>
            <consortium name="The Broad Institute Genomics Platform"/>
            <person name="Russ C."/>
            <person name="Tyler B."/>
            <person name="Panabieres F."/>
            <person name="Shan W."/>
            <person name="Tripathy S."/>
            <person name="Grunwald N."/>
            <person name="Machado M."/>
            <person name="Johnson C.S."/>
            <person name="Arredondo F."/>
            <person name="Hong C."/>
            <person name="Coffey M."/>
            <person name="Young S.K."/>
            <person name="Zeng Q."/>
            <person name="Gargeya S."/>
            <person name="Fitzgerald M."/>
            <person name="Abouelleil A."/>
            <person name="Alvarado L."/>
            <person name="Chapman S.B."/>
            <person name="Gainer-Dewar J."/>
            <person name="Goldberg J."/>
            <person name="Griggs A."/>
            <person name="Gujja S."/>
            <person name="Hansen M."/>
            <person name="Howarth C."/>
            <person name="Imamovic A."/>
            <person name="Ireland A."/>
            <person name="Larimer J."/>
            <person name="McCowan C."/>
            <person name="Murphy C."/>
            <person name="Pearson M."/>
            <person name="Poon T.W."/>
            <person name="Priest M."/>
            <person name="Roberts A."/>
            <person name="Saif S."/>
            <person name="Shea T."/>
            <person name="Sykes S."/>
            <person name="Wortman J."/>
            <person name="Nusbaum C."/>
            <person name="Birren B."/>
        </authorList>
    </citation>
    <scope>NUCLEOTIDE SEQUENCE [LARGE SCALE GENOMIC DNA]</scope>
    <source>
        <strain evidence="2">CJ02B3</strain>
    </source>
</reference>
<feature type="compositionally biased region" description="Acidic residues" evidence="1">
    <location>
        <begin position="69"/>
        <end position="78"/>
    </location>
</feature>
<dbReference type="EMBL" id="KI689674">
    <property type="protein sequence ID" value="ETK72026.1"/>
    <property type="molecule type" value="Genomic_DNA"/>
</dbReference>
<feature type="compositionally biased region" description="Low complexity" evidence="1">
    <location>
        <begin position="94"/>
        <end position="111"/>
    </location>
</feature>
<dbReference type="Proteomes" id="UP000053236">
    <property type="component" value="Unassembled WGS sequence"/>
</dbReference>
<organism evidence="2">
    <name type="scientific">Phytophthora nicotianae</name>
    <name type="common">Potato buckeye rot agent</name>
    <name type="synonym">Phytophthora parasitica</name>
    <dbReference type="NCBI Taxonomy" id="4792"/>
    <lineage>
        <taxon>Eukaryota</taxon>
        <taxon>Sar</taxon>
        <taxon>Stramenopiles</taxon>
        <taxon>Oomycota</taxon>
        <taxon>Peronosporomycetes</taxon>
        <taxon>Peronosporales</taxon>
        <taxon>Peronosporaceae</taxon>
        <taxon>Phytophthora</taxon>
    </lineage>
</organism>
<dbReference type="VEuPathDB" id="FungiDB:PPTG_11532"/>
<sequence length="188" mass="20038">MPEHHPDQPSLLKPGSPQATPSTLPTTTTCQDAASPNVESLDAITRKVVGEDEGDDSNEGDRLVPSASESEEYDDSGDESFTPDSEVADSDVESLSTASSSSALRAGKSSRARAFADIAELNDEKRAHDKFAHATGTSHDRSDSRALDIWTMDQLVEAVKTAASNATTVYVPHGGDLFKGFKKELTEL</sequence>
<evidence type="ECO:0000313" key="2">
    <source>
        <dbReference type="EMBL" id="ETK72026.1"/>
    </source>
</evidence>
<feature type="compositionally biased region" description="Low complexity" evidence="1">
    <location>
        <begin position="20"/>
        <end position="29"/>
    </location>
</feature>
<dbReference type="AlphaFoldDB" id="W2FQ43"/>
<gene>
    <name evidence="2" type="ORF">L915_20808</name>
</gene>
<name>W2FQ43_PHYNI</name>
<feature type="region of interest" description="Disordered" evidence="1">
    <location>
        <begin position="1"/>
        <end position="111"/>
    </location>
</feature>